<comment type="caution">
    <text evidence="2">The sequence shown here is derived from an EMBL/GenBank/DDBJ whole genome shotgun (WGS) entry which is preliminary data.</text>
</comment>
<feature type="region of interest" description="Disordered" evidence="1">
    <location>
        <begin position="101"/>
        <end position="126"/>
    </location>
</feature>
<protein>
    <recommendedName>
        <fullName evidence="4">DUF3618 domain-containing protein</fullName>
    </recommendedName>
</protein>
<evidence type="ECO:0000313" key="3">
    <source>
        <dbReference type="Proteomes" id="UP001231124"/>
    </source>
</evidence>
<reference evidence="2 3" key="1">
    <citation type="submission" date="2023-07" db="EMBL/GenBank/DDBJ databases">
        <title>Genomic Encyclopedia of Type Strains, Phase IV (KMG-IV): sequencing the most valuable type-strain genomes for metagenomic binning, comparative biology and taxonomic classification.</title>
        <authorList>
            <person name="Goeker M."/>
        </authorList>
    </citation>
    <scope>NUCLEOTIDE SEQUENCE [LARGE SCALE GENOMIC DNA]</scope>
    <source>
        <strain evidence="2 3">DSM 19013</strain>
    </source>
</reference>
<dbReference type="EMBL" id="JAUSVP010000009">
    <property type="protein sequence ID" value="MDQ0448513.1"/>
    <property type="molecule type" value="Genomic_DNA"/>
</dbReference>
<name>A0ABU0I3A0_9HYPH</name>
<accession>A0ABU0I3A0</accession>
<proteinExistence type="predicted"/>
<dbReference type="Pfam" id="PF12277">
    <property type="entry name" value="DUF3618"/>
    <property type="match status" value="1"/>
</dbReference>
<evidence type="ECO:0008006" key="4">
    <source>
        <dbReference type="Google" id="ProtNLM"/>
    </source>
</evidence>
<feature type="compositionally biased region" description="Basic and acidic residues" evidence="1">
    <location>
        <begin position="116"/>
        <end position="126"/>
    </location>
</feature>
<evidence type="ECO:0000256" key="1">
    <source>
        <dbReference type="SAM" id="MobiDB-lite"/>
    </source>
</evidence>
<keyword evidence="3" id="KW-1185">Reference proteome</keyword>
<sequence>MSSMNDLEREIEESRARLDETIDQIQGRLSVPNLVDEMLGNARRVPQLANTYDTVLDAVRRNPVPVLLIAAGVGMLFSRMGKEAERRRTHLSAARVDTLTTDAVRDYDPDAPAARPTHDPVAKTEL</sequence>
<organism evidence="2 3">
    <name type="scientific">Methylobacterium aerolatum</name>
    <dbReference type="NCBI Taxonomy" id="418708"/>
    <lineage>
        <taxon>Bacteria</taxon>
        <taxon>Pseudomonadati</taxon>
        <taxon>Pseudomonadota</taxon>
        <taxon>Alphaproteobacteria</taxon>
        <taxon>Hyphomicrobiales</taxon>
        <taxon>Methylobacteriaceae</taxon>
        <taxon>Methylobacterium</taxon>
    </lineage>
</organism>
<dbReference type="InterPro" id="IPR022062">
    <property type="entry name" value="DUF3618"/>
</dbReference>
<dbReference type="Proteomes" id="UP001231124">
    <property type="component" value="Unassembled WGS sequence"/>
</dbReference>
<gene>
    <name evidence="2" type="ORF">QO012_003024</name>
</gene>
<evidence type="ECO:0000313" key="2">
    <source>
        <dbReference type="EMBL" id="MDQ0448513.1"/>
    </source>
</evidence>